<keyword evidence="2" id="KW-1185">Reference proteome</keyword>
<gene>
    <name evidence="1" type="ORF">QBC47DRAFT_35111</name>
</gene>
<evidence type="ECO:0000313" key="2">
    <source>
        <dbReference type="Proteomes" id="UP001239445"/>
    </source>
</evidence>
<dbReference type="AlphaFoldDB" id="A0AAJ0B9S7"/>
<proteinExistence type="predicted"/>
<dbReference type="Proteomes" id="UP001239445">
    <property type="component" value="Unassembled WGS sequence"/>
</dbReference>
<dbReference type="EMBL" id="MU839836">
    <property type="protein sequence ID" value="KAK1754097.1"/>
    <property type="molecule type" value="Genomic_DNA"/>
</dbReference>
<accession>A0AAJ0B9S7</accession>
<evidence type="ECO:0000313" key="1">
    <source>
        <dbReference type="EMBL" id="KAK1754097.1"/>
    </source>
</evidence>
<sequence length="99" mass="10575">MVSLLKLATITEEGVRFLSPHDSTPTLLTLEHHHAAARRARHEVARPGPSAGARLMTLSGRSVVVKRHDRPVVVGAPAPTGLGSPVYSSWFCLMVSTGL</sequence>
<name>A0AAJ0B9S7_9PEZI</name>
<organism evidence="1 2">
    <name type="scientific">Echria macrotheca</name>
    <dbReference type="NCBI Taxonomy" id="438768"/>
    <lineage>
        <taxon>Eukaryota</taxon>
        <taxon>Fungi</taxon>
        <taxon>Dikarya</taxon>
        <taxon>Ascomycota</taxon>
        <taxon>Pezizomycotina</taxon>
        <taxon>Sordariomycetes</taxon>
        <taxon>Sordariomycetidae</taxon>
        <taxon>Sordariales</taxon>
        <taxon>Schizotheciaceae</taxon>
        <taxon>Echria</taxon>
    </lineage>
</organism>
<protein>
    <submittedName>
        <fullName evidence="1">Uncharacterized protein</fullName>
    </submittedName>
</protein>
<reference evidence="1" key="1">
    <citation type="submission" date="2023-06" db="EMBL/GenBank/DDBJ databases">
        <title>Genome-scale phylogeny and comparative genomics of the fungal order Sordariales.</title>
        <authorList>
            <consortium name="Lawrence Berkeley National Laboratory"/>
            <person name="Hensen N."/>
            <person name="Bonometti L."/>
            <person name="Westerberg I."/>
            <person name="Brannstrom I.O."/>
            <person name="Guillou S."/>
            <person name="Cros-Aarteil S."/>
            <person name="Calhoun S."/>
            <person name="Haridas S."/>
            <person name="Kuo A."/>
            <person name="Mondo S."/>
            <person name="Pangilinan J."/>
            <person name="Riley R."/>
            <person name="Labutti K."/>
            <person name="Andreopoulos B."/>
            <person name="Lipzen A."/>
            <person name="Chen C."/>
            <person name="Yanf M."/>
            <person name="Daum C."/>
            <person name="Ng V."/>
            <person name="Clum A."/>
            <person name="Steindorff A."/>
            <person name="Ohm R."/>
            <person name="Martin F."/>
            <person name="Silar P."/>
            <person name="Natvig D."/>
            <person name="Lalanne C."/>
            <person name="Gautier V."/>
            <person name="Ament-Velasquez S.L."/>
            <person name="Kruys A."/>
            <person name="Hutchinson M.I."/>
            <person name="Powell A.J."/>
            <person name="Barry K."/>
            <person name="Miller A.N."/>
            <person name="Grigoriev I.V."/>
            <person name="Debuchy R."/>
            <person name="Gladieux P."/>
            <person name="Thoren M.H."/>
            <person name="Johannesson H."/>
        </authorList>
    </citation>
    <scope>NUCLEOTIDE SEQUENCE</scope>
    <source>
        <strain evidence="1">PSN4</strain>
    </source>
</reference>
<comment type="caution">
    <text evidence="1">The sequence shown here is derived from an EMBL/GenBank/DDBJ whole genome shotgun (WGS) entry which is preliminary data.</text>
</comment>